<name>A0A9X2FL11_9LACO</name>
<dbReference type="InterPro" id="IPR029052">
    <property type="entry name" value="Metallo-depent_PP-like"/>
</dbReference>
<dbReference type="PANTHER" id="PTHR42850">
    <property type="entry name" value="METALLOPHOSPHOESTERASE"/>
    <property type="match status" value="1"/>
</dbReference>
<dbReference type="PANTHER" id="PTHR42850:SF2">
    <property type="entry name" value="BLL5683 PROTEIN"/>
    <property type="match status" value="1"/>
</dbReference>
<dbReference type="GO" id="GO:0005737">
    <property type="term" value="C:cytoplasm"/>
    <property type="evidence" value="ECO:0007669"/>
    <property type="project" value="TreeGrafter"/>
</dbReference>
<organism evidence="3 4">
    <name type="scientific">Ligilactobacillus ubinensis</name>
    <dbReference type="NCBI Taxonomy" id="2876789"/>
    <lineage>
        <taxon>Bacteria</taxon>
        <taxon>Bacillati</taxon>
        <taxon>Bacillota</taxon>
        <taxon>Bacilli</taxon>
        <taxon>Lactobacillales</taxon>
        <taxon>Lactobacillaceae</taxon>
        <taxon>Ligilactobacillus</taxon>
    </lineage>
</organism>
<dbReference type="Pfam" id="PF12850">
    <property type="entry name" value="Metallophos_2"/>
    <property type="match status" value="1"/>
</dbReference>
<evidence type="ECO:0000259" key="2">
    <source>
        <dbReference type="Pfam" id="PF12850"/>
    </source>
</evidence>
<dbReference type="InterPro" id="IPR011152">
    <property type="entry name" value="Pesterase_MJ0912"/>
</dbReference>
<gene>
    <name evidence="3" type="ORF">LB941_08285</name>
</gene>
<evidence type="ECO:0000256" key="1">
    <source>
        <dbReference type="ARBA" id="ARBA00008950"/>
    </source>
</evidence>
<reference evidence="3 4" key="1">
    <citation type="journal article" date="2023" name="Int. J. Syst. Evol. Microbiol.">
        <title>Ligilactobacillus ubinensis sp. nov., a novel species isolated from the wild ferment of a durian fruit (Durio zibethinus).</title>
        <authorList>
            <person name="Heng Y.C."/>
            <person name="Menon N."/>
            <person name="Chen B."/>
            <person name="Loo B.Z.L."/>
            <person name="Wong G.W.J."/>
            <person name="Lim A.C.H."/>
            <person name="Silvaraju S."/>
            <person name="Kittelmann S."/>
        </authorList>
    </citation>
    <scope>NUCLEOTIDE SEQUENCE [LARGE SCALE GENOMIC DNA]</scope>
    <source>
        <strain evidence="3 4">WILCCON 0076</strain>
    </source>
</reference>
<dbReference type="GO" id="GO:0016791">
    <property type="term" value="F:phosphatase activity"/>
    <property type="evidence" value="ECO:0007669"/>
    <property type="project" value="TreeGrafter"/>
</dbReference>
<dbReference type="InterPro" id="IPR024654">
    <property type="entry name" value="Calcineurin-like_PHP_lpxH"/>
</dbReference>
<dbReference type="Proteomes" id="UP001139006">
    <property type="component" value="Unassembled WGS sequence"/>
</dbReference>
<protein>
    <submittedName>
        <fullName evidence="3">Metallophosphatase family protein</fullName>
    </submittedName>
</protein>
<dbReference type="InterPro" id="IPR050126">
    <property type="entry name" value="Ap4A_hydrolase"/>
</dbReference>
<comment type="similarity">
    <text evidence="1">Belongs to the metallophosphoesterase superfamily. YfcE family.</text>
</comment>
<evidence type="ECO:0000313" key="4">
    <source>
        <dbReference type="Proteomes" id="UP001139006"/>
    </source>
</evidence>
<evidence type="ECO:0000313" key="3">
    <source>
        <dbReference type="EMBL" id="MCP0887330.1"/>
    </source>
</evidence>
<sequence>MKNKIAILSDVHGNLTAFEEVLKDAKNKNVTEYWFLGDIFSPGPGAQKLWDLLIQHNPSVCIRGNWDDLFVACAAGIVPTDDPTLVYISKLMQSVCKHLNNCEDVTKIIKNWPLQKIVKRNGLNIGIVHNLPEMNYGQRLYPTVEQKNFDELFNEFKEGRQLDIVIYAHTHHPLLRYSSEEQLVINPGSIGQPFSNWKKLQTDLRAQYIILEIDSHGIANVEFQKVSYDYKKEAAYAKALDLPYLELYSAQLETGEAHTHDQKLLHQLNLDRGYLNDVIRYNANQRKKFS</sequence>
<proteinExistence type="inferred from homology"/>
<feature type="domain" description="Calcineurin-like phosphoesterase" evidence="2">
    <location>
        <begin position="4"/>
        <end position="214"/>
    </location>
</feature>
<dbReference type="RefSeq" id="WP_253361096.1">
    <property type="nucleotide sequence ID" value="NZ_JAIULA010000016.1"/>
</dbReference>
<dbReference type="SUPFAM" id="SSF56300">
    <property type="entry name" value="Metallo-dependent phosphatases"/>
    <property type="match status" value="1"/>
</dbReference>
<accession>A0A9X2FL11</accession>
<keyword evidence="4" id="KW-1185">Reference proteome</keyword>
<dbReference type="PIRSF" id="PIRSF000883">
    <property type="entry name" value="Pesterase_MJ0912"/>
    <property type="match status" value="1"/>
</dbReference>
<comment type="caution">
    <text evidence="3">The sequence shown here is derived from an EMBL/GenBank/DDBJ whole genome shotgun (WGS) entry which is preliminary data.</text>
</comment>
<dbReference type="Gene3D" id="3.60.21.10">
    <property type="match status" value="1"/>
</dbReference>
<dbReference type="AlphaFoldDB" id="A0A9X2FL11"/>
<dbReference type="EMBL" id="JAIULA010000016">
    <property type="protein sequence ID" value="MCP0887330.1"/>
    <property type="molecule type" value="Genomic_DNA"/>
</dbReference>